<dbReference type="EMBL" id="BSXW01000779">
    <property type="protein sequence ID" value="GMF29471.1"/>
    <property type="molecule type" value="Genomic_DNA"/>
</dbReference>
<evidence type="ECO:0000313" key="2">
    <source>
        <dbReference type="EMBL" id="GMF29471.1"/>
    </source>
</evidence>
<organism evidence="2 3">
    <name type="scientific">Phytophthora lilii</name>
    <dbReference type="NCBI Taxonomy" id="2077276"/>
    <lineage>
        <taxon>Eukaryota</taxon>
        <taxon>Sar</taxon>
        <taxon>Stramenopiles</taxon>
        <taxon>Oomycota</taxon>
        <taxon>Peronosporomycetes</taxon>
        <taxon>Peronosporales</taxon>
        <taxon>Peronosporaceae</taxon>
        <taxon>Phytophthora</taxon>
    </lineage>
</organism>
<evidence type="ECO:0000256" key="1">
    <source>
        <dbReference type="SAM" id="Phobius"/>
    </source>
</evidence>
<keyword evidence="3" id="KW-1185">Reference proteome</keyword>
<dbReference type="Pfam" id="PF03083">
    <property type="entry name" value="MtN3_slv"/>
    <property type="match status" value="1"/>
</dbReference>
<dbReference type="InterPro" id="IPR004316">
    <property type="entry name" value="SWEET_rpt"/>
</dbReference>
<evidence type="ECO:0000313" key="3">
    <source>
        <dbReference type="Proteomes" id="UP001165083"/>
    </source>
</evidence>
<feature type="transmembrane region" description="Helical" evidence="1">
    <location>
        <begin position="135"/>
        <end position="158"/>
    </location>
</feature>
<accession>A0A9W6UAS2</accession>
<keyword evidence="1" id="KW-0472">Membrane</keyword>
<dbReference type="AlphaFoldDB" id="A0A9W6UAS2"/>
<dbReference type="GO" id="GO:0016020">
    <property type="term" value="C:membrane"/>
    <property type="evidence" value="ECO:0007669"/>
    <property type="project" value="InterPro"/>
</dbReference>
<dbReference type="OrthoDB" id="409725at2759"/>
<reference evidence="2" key="1">
    <citation type="submission" date="2023-04" db="EMBL/GenBank/DDBJ databases">
        <title>Phytophthora lilii NBRC 32176.</title>
        <authorList>
            <person name="Ichikawa N."/>
            <person name="Sato H."/>
            <person name="Tonouchi N."/>
        </authorList>
    </citation>
    <scope>NUCLEOTIDE SEQUENCE</scope>
    <source>
        <strain evidence="2">NBRC 32176</strain>
    </source>
</reference>
<name>A0A9W6UAS2_9STRA</name>
<proteinExistence type="predicted"/>
<comment type="caution">
    <text evidence="2">The sequence shown here is derived from an EMBL/GenBank/DDBJ whole genome shotgun (WGS) entry which is preliminary data.</text>
</comment>
<protein>
    <submittedName>
        <fullName evidence="2">Unnamed protein product</fullName>
    </submittedName>
</protein>
<sequence length="182" mass="20189">MGPVCLRRGQHLAALRELRLWHAHVGRLRRYLLPLERGPSARAQAVRCGVPGAGTLHGVLHYRDEWGYEPIGRFSGEDVGHFRRRRELGVVCVAAGDDEEGDSDEGCNDGADYYQCDFLTNTTVWTVFAFADDDIFVVVPNAIGMLVCIVQVVLYILYPPSSSKEALAEGYSDVDYVGICRV</sequence>
<dbReference type="Gene3D" id="1.20.1280.290">
    <property type="match status" value="1"/>
</dbReference>
<keyword evidence="1" id="KW-1133">Transmembrane helix</keyword>
<keyword evidence="1" id="KW-0812">Transmembrane</keyword>
<dbReference type="Proteomes" id="UP001165083">
    <property type="component" value="Unassembled WGS sequence"/>
</dbReference>
<gene>
    <name evidence="2" type="ORF">Plil01_001251800</name>
</gene>